<accession>A0ABZ1C3G3</accession>
<dbReference type="Pfam" id="PF04338">
    <property type="entry name" value="DUF481"/>
    <property type="match status" value="1"/>
</dbReference>
<feature type="chain" id="PRO_5045112735" evidence="1">
    <location>
        <begin position="26"/>
        <end position="347"/>
    </location>
</feature>
<evidence type="ECO:0000256" key="1">
    <source>
        <dbReference type="SAM" id="SignalP"/>
    </source>
</evidence>
<dbReference type="RefSeq" id="WP_221031147.1">
    <property type="nucleotide sequence ID" value="NZ_CP139781.1"/>
</dbReference>
<sequence length="347" mass="37693">MNISSIKKTAVALLIASLASVGLQADVIATKDGARLVGTIKKIDGGKVTLGTTYAGDITINQSEVESITMDNPLVVRLEGGTTMEGTVTTSASGQVSIAGKDGTISTTVGKIATTWAPGGTDPAVAALQRKWAYEAAVDITGKAGNREQLGTAVALRATLSNAKDKLQFYTSYNRQETDNVKSADQFKAGVDYQNNFKGHMSWYVRNEGGFDRIKDIELYNVSAAGIGYDFIKKPHQTLTGRAGLSFRYEGYKNPITEDVKSAGLDFGLNHSYEFATMKMTNALTFVPSFDDFANYRAIHDSFFEMPITASKWKLRIGLNNDYTSEPAPGVKSMDTTYYTRLVLNWD</sequence>
<reference evidence="2 3" key="1">
    <citation type="submission" date="2021-08" db="EMBL/GenBank/DDBJ databases">
        <authorList>
            <person name="Zhang D."/>
            <person name="Zhang A."/>
            <person name="Wang L."/>
        </authorList>
    </citation>
    <scope>NUCLEOTIDE SEQUENCE [LARGE SCALE GENOMIC DNA]</scope>
    <source>
        <strain evidence="2 3">WL0086</strain>
    </source>
</reference>
<evidence type="ECO:0000313" key="2">
    <source>
        <dbReference type="EMBL" id="WRQ86219.1"/>
    </source>
</evidence>
<gene>
    <name evidence="2" type="ORF">K1X11_015495</name>
</gene>
<name>A0ABZ1C3G3_9BACT</name>
<feature type="signal peptide" evidence="1">
    <location>
        <begin position="1"/>
        <end position="25"/>
    </location>
</feature>
<organism evidence="2 3">
    <name type="scientific">Actomonas aquatica</name>
    <dbReference type="NCBI Taxonomy" id="2866162"/>
    <lineage>
        <taxon>Bacteria</taxon>
        <taxon>Pseudomonadati</taxon>
        <taxon>Verrucomicrobiota</taxon>
        <taxon>Opitutia</taxon>
        <taxon>Opitutales</taxon>
        <taxon>Opitutaceae</taxon>
        <taxon>Actomonas</taxon>
    </lineage>
</organism>
<reference evidence="2 3" key="2">
    <citation type="submission" date="2023-12" db="EMBL/GenBank/DDBJ databases">
        <title>Description of an unclassified Opitutus bacterium of Verrucomicrobiota.</title>
        <authorList>
            <person name="Zhang D.-F."/>
        </authorList>
    </citation>
    <scope>NUCLEOTIDE SEQUENCE [LARGE SCALE GENOMIC DNA]</scope>
    <source>
        <strain evidence="2 3">WL0086</strain>
    </source>
</reference>
<dbReference type="InterPro" id="IPR007433">
    <property type="entry name" value="DUF481"/>
</dbReference>
<dbReference type="Proteomes" id="UP000738431">
    <property type="component" value="Chromosome"/>
</dbReference>
<keyword evidence="1" id="KW-0732">Signal</keyword>
<dbReference type="EMBL" id="CP139781">
    <property type="protein sequence ID" value="WRQ86219.1"/>
    <property type="molecule type" value="Genomic_DNA"/>
</dbReference>
<protein>
    <submittedName>
        <fullName evidence="2">DUF481 domain-containing protein</fullName>
    </submittedName>
</protein>
<keyword evidence="3" id="KW-1185">Reference proteome</keyword>
<evidence type="ECO:0000313" key="3">
    <source>
        <dbReference type="Proteomes" id="UP000738431"/>
    </source>
</evidence>
<proteinExistence type="predicted"/>